<proteinExistence type="predicted"/>
<evidence type="ECO:0000313" key="2">
    <source>
        <dbReference type="Proteomes" id="UP000198875"/>
    </source>
</evidence>
<sequence length="105" mass="9930">MVDPEALFAAGSAVVAAGGGLEANLTVLSTGCAAHTGLDAAGMVFGLGYQDAAESLLKAAAAGINACRHSGALIQQGASNYSKAEAASTLGGGAGVLQAPAAPES</sequence>
<evidence type="ECO:0000313" key="1">
    <source>
        <dbReference type="EMBL" id="CPR04607.1"/>
    </source>
</evidence>
<accession>A0A0U0W2Z2</accession>
<name>A0A0U0W2Z2_MYCBE</name>
<protein>
    <submittedName>
        <fullName evidence="1">Uncharacterized protein</fullName>
    </submittedName>
</protein>
<dbReference type="EMBL" id="CSTD01000001">
    <property type="protein sequence ID" value="CPR04607.1"/>
    <property type="molecule type" value="Genomic_DNA"/>
</dbReference>
<organism evidence="1 2">
    <name type="scientific">Mycobacterium bohemicum DSM 44277</name>
    <dbReference type="NCBI Taxonomy" id="1236609"/>
    <lineage>
        <taxon>Bacteria</taxon>
        <taxon>Bacillati</taxon>
        <taxon>Actinomycetota</taxon>
        <taxon>Actinomycetes</taxon>
        <taxon>Mycobacteriales</taxon>
        <taxon>Mycobacteriaceae</taxon>
        <taxon>Mycobacterium</taxon>
    </lineage>
</organism>
<dbReference type="AlphaFoldDB" id="A0A0U0W2Z2"/>
<reference evidence="1 2" key="1">
    <citation type="submission" date="2015-03" db="EMBL/GenBank/DDBJ databases">
        <authorList>
            <person name="Murphy D."/>
        </authorList>
    </citation>
    <scope>NUCLEOTIDE SEQUENCE [LARGE SCALE GENOMIC DNA]</scope>
    <source>
        <strain evidence="1 2">DSM 44277</strain>
    </source>
</reference>
<gene>
    <name evidence="1" type="ORF">BN971_00450</name>
</gene>
<dbReference type="Proteomes" id="UP000198875">
    <property type="component" value="Unassembled WGS sequence"/>
</dbReference>